<evidence type="ECO:0000313" key="7">
    <source>
        <dbReference type="EMBL" id="ADV27282.1"/>
    </source>
</evidence>
<evidence type="ECO:0000256" key="3">
    <source>
        <dbReference type="ARBA" id="ARBA00022729"/>
    </source>
</evidence>
<dbReference type="EMBL" id="CP002446">
    <property type="protein sequence ID" value="ADV27282.1"/>
    <property type="molecule type" value="Genomic_DNA"/>
</dbReference>
<dbReference type="HOGENOM" id="CLU_1546342_0_0_6"/>
<sequence>MRRAALASCLIAVLVSLVACSRSPGEGAETTAVNPPALVEEALSSDDQVADQQAPVDGAADDGIADEPDPTIAGLAGSWSLWEDTEGGTVCPIELKETPVLGGHAREVDQACVEQLDLAGDMHAWFVDERDRSLVIVDATRQAIVRLPRSGGTEFYLPREAGRRYGLMLSPAR</sequence>
<evidence type="ECO:0000256" key="1">
    <source>
        <dbReference type="ARBA" id="ARBA00006813"/>
    </source>
</evidence>
<evidence type="ECO:0000313" key="8">
    <source>
        <dbReference type="Proteomes" id="UP000008632"/>
    </source>
</evidence>
<dbReference type="InterPro" id="IPR021140">
    <property type="entry name" value="Inh/Omp19"/>
</dbReference>
<organism evidence="7 8">
    <name type="scientific">Pseudoxanthomonas suwonensis (strain 11-1)</name>
    <dbReference type="NCBI Taxonomy" id="743721"/>
    <lineage>
        <taxon>Bacteria</taxon>
        <taxon>Pseudomonadati</taxon>
        <taxon>Pseudomonadota</taxon>
        <taxon>Gammaproteobacteria</taxon>
        <taxon>Lysobacterales</taxon>
        <taxon>Lysobacteraceae</taxon>
        <taxon>Pseudoxanthomonas</taxon>
    </lineage>
</organism>
<feature type="chain" id="PRO_5003215043" description="Alkaline proteinase inhibitor/ Outer membrane lipoprotein Omp19 domain-containing protein" evidence="5">
    <location>
        <begin position="22"/>
        <end position="173"/>
    </location>
</feature>
<dbReference type="PROSITE" id="PS51257">
    <property type="entry name" value="PROKAR_LIPOPROTEIN"/>
    <property type="match status" value="1"/>
</dbReference>
<dbReference type="KEGG" id="psu:Psesu_1435"/>
<dbReference type="Pfam" id="PF02974">
    <property type="entry name" value="Inh"/>
    <property type="match status" value="1"/>
</dbReference>
<evidence type="ECO:0000259" key="6">
    <source>
        <dbReference type="Pfam" id="PF02974"/>
    </source>
</evidence>
<dbReference type="InterPro" id="IPR016085">
    <property type="entry name" value="Protease_inh_B-barrel_dom"/>
</dbReference>
<dbReference type="Gene3D" id="2.40.128.10">
    <property type="match status" value="1"/>
</dbReference>
<dbReference type="AlphaFoldDB" id="E6WT53"/>
<feature type="domain" description="Alkaline proteinase inhibitor/ Outer membrane lipoprotein Omp19" evidence="6">
    <location>
        <begin position="72"/>
        <end position="167"/>
    </location>
</feature>
<protein>
    <recommendedName>
        <fullName evidence="6">Alkaline proteinase inhibitor/ Outer membrane lipoprotein Omp19 domain-containing protein</fullName>
    </recommendedName>
</protein>
<gene>
    <name evidence="7" type="ordered locus">Psesu_1435</name>
</gene>
<evidence type="ECO:0000256" key="4">
    <source>
        <dbReference type="ARBA" id="ARBA00023215"/>
    </source>
</evidence>
<evidence type="ECO:0000256" key="2">
    <source>
        <dbReference type="ARBA" id="ARBA00022608"/>
    </source>
</evidence>
<dbReference type="STRING" id="743721.Psesu_1435"/>
<feature type="signal peptide" evidence="5">
    <location>
        <begin position="1"/>
        <end position="21"/>
    </location>
</feature>
<keyword evidence="2" id="KW-0483">Metalloprotease inhibitor</keyword>
<keyword evidence="4" id="KW-0481">Metalloenzyme inhibitor</keyword>
<name>E6WT53_PSEUU</name>
<keyword evidence="3 5" id="KW-0732">Signal</keyword>
<evidence type="ECO:0000256" key="5">
    <source>
        <dbReference type="SAM" id="SignalP"/>
    </source>
</evidence>
<dbReference type="OrthoDB" id="5988602at2"/>
<keyword evidence="2" id="KW-0646">Protease inhibitor</keyword>
<dbReference type="GO" id="GO:0004866">
    <property type="term" value="F:endopeptidase inhibitor activity"/>
    <property type="evidence" value="ECO:0007669"/>
    <property type="project" value="InterPro"/>
</dbReference>
<proteinExistence type="inferred from homology"/>
<comment type="similarity">
    <text evidence="1">Belongs to the protease inhibitor I38 family.</text>
</comment>
<reference evidence="7 8" key="1">
    <citation type="submission" date="2011-01" db="EMBL/GenBank/DDBJ databases">
        <title>Complete sequence of Pseudoxanthomonas suwonensis 11-1.</title>
        <authorList>
            <consortium name="US DOE Joint Genome Institute"/>
            <person name="Lucas S."/>
            <person name="Copeland A."/>
            <person name="Lapidus A."/>
            <person name="Cheng J.-F."/>
            <person name="Goodwin L."/>
            <person name="Pitluck S."/>
            <person name="Teshima H."/>
            <person name="Detter J.C."/>
            <person name="Han C."/>
            <person name="Tapia R."/>
            <person name="Land M."/>
            <person name="Hauser L."/>
            <person name="Kyrpides N."/>
            <person name="Ivanova N."/>
            <person name="Ovchinnikova G."/>
            <person name="Siebers A.K."/>
            <person name="Allgaier M."/>
            <person name="Thelen M.P."/>
            <person name="Hugenholtz P."/>
            <person name="Gladden J."/>
            <person name="Woyke T."/>
        </authorList>
    </citation>
    <scope>NUCLEOTIDE SEQUENCE [LARGE SCALE GENOMIC DNA]</scope>
    <source>
        <strain evidence="8">11-1</strain>
    </source>
</reference>
<dbReference type="Proteomes" id="UP000008632">
    <property type="component" value="Chromosome"/>
</dbReference>
<accession>E6WT53</accession>
<dbReference type="SUPFAM" id="SSF50882">
    <property type="entry name" value="beta-Barrel protease inhibitors"/>
    <property type="match status" value="1"/>
</dbReference>
<keyword evidence="8" id="KW-1185">Reference proteome</keyword>